<protein>
    <recommendedName>
        <fullName evidence="4">SAM domain-containing protein</fullName>
    </recommendedName>
</protein>
<feature type="compositionally biased region" description="Basic and acidic residues" evidence="3">
    <location>
        <begin position="534"/>
        <end position="545"/>
    </location>
</feature>
<dbReference type="SUPFAM" id="SSF50985">
    <property type="entry name" value="RCC1/BLIP-II"/>
    <property type="match status" value="1"/>
</dbReference>
<dbReference type="Gene3D" id="2.130.10.30">
    <property type="entry name" value="Regulator of chromosome condensation 1/beta-lactamase-inhibitor protein II"/>
    <property type="match status" value="2"/>
</dbReference>
<organism evidence="5 6">
    <name type="scientific">Halteria grandinella</name>
    <dbReference type="NCBI Taxonomy" id="5974"/>
    <lineage>
        <taxon>Eukaryota</taxon>
        <taxon>Sar</taxon>
        <taxon>Alveolata</taxon>
        <taxon>Ciliophora</taxon>
        <taxon>Intramacronucleata</taxon>
        <taxon>Spirotrichea</taxon>
        <taxon>Stichotrichia</taxon>
        <taxon>Sporadotrichida</taxon>
        <taxon>Halteriidae</taxon>
        <taxon>Halteria</taxon>
    </lineage>
</organism>
<dbReference type="EMBL" id="RRYP01004626">
    <property type="protein sequence ID" value="TNV82717.1"/>
    <property type="molecule type" value="Genomic_DNA"/>
</dbReference>
<dbReference type="InterPro" id="IPR009091">
    <property type="entry name" value="RCC1/BLIP-II"/>
</dbReference>
<dbReference type="PANTHER" id="PTHR22870:SF408">
    <property type="entry name" value="OS09G0560450 PROTEIN"/>
    <property type="match status" value="1"/>
</dbReference>
<dbReference type="PROSITE" id="PS50105">
    <property type="entry name" value="SAM_DOMAIN"/>
    <property type="match status" value="1"/>
</dbReference>
<reference evidence="5" key="1">
    <citation type="submission" date="2019-06" db="EMBL/GenBank/DDBJ databases">
        <authorList>
            <person name="Zheng W."/>
        </authorList>
    </citation>
    <scope>NUCLEOTIDE SEQUENCE</scope>
    <source>
        <strain evidence="5">QDHG01</strain>
    </source>
</reference>
<dbReference type="PANTHER" id="PTHR22870">
    <property type="entry name" value="REGULATOR OF CHROMOSOME CONDENSATION"/>
    <property type="match status" value="1"/>
</dbReference>
<feature type="repeat" description="RCC1" evidence="2">
    <location>
        <begin position="449"/>
        <end position="514"/>
    </location>
</feature>
<name>A0A8J8NVD3_HALGN</name>
<dbReference type="Pfam" id="PF04457">
    <property type="entry name" value="MJ1316"/>
    <property type="match status" value="1"/>
</dbReference>
<accession>A0A8J8NVD3</accession>
<dbReference type="Gene3D" id="1.10.150.50">
    <property type="entry name" value="Transcription Factor, Ets-1"/>
    <property type="match status" value="1"/>
</dbReference>
<evidence type="ECO:0000256" key="2">
    <source>
        <dbReference type="PROSITE-ProRule" id="PRU00235"/>
    </source>
</evidence>
<dbReference type="InterPro" id="IPR013761">
    <property type="entry name" value="SAM/pointed_sf"/>
</dbReference>
<evidence type="ECO:0000259" key="4">
    <source>
        <dbReference type="PROSITE" id="PS50105"/>
    </source>
</evidence>
<dbReference type="AlphaFoldDB" id="A0A8J8NVD3"/>
<dbReference type="Proteomes" id="UP000785679">
    <property type="component" value="Unassembled WGS sequence"/>
</dbReference>
<keyword evidence="6" id="KW-1185">Reference proteome</keyword>
<comment type="caution">
    <text evidence="5">The sequence shown here is derived from an EMBL/GenBank/DDBJ whole genome shotgun (WGS) entry which is preliminary data.</text>
</comment>
<evidence type="ECO:0000313" key="5">
    <source>
        <dbReference type="EMBL" id="TNV82717.1"/>
    </source>
</evidence>
<dbReference type="PROSITE" id="PS50012">
    <property type="entry name" value="RCC1_3"/>
    <property type="match status" value="1"/>
</dbReference>
<dbReference type="InterPro" id="IPR051210">
    <property type="entry name" value="Ub_ligase/GEF_domain"/>
</dbReference>
<evidence type="ECO:0000256" key="1">
    <source>
        <dbReference type="ARBA" id="ARBA00022737"/>
    </source>
</evidence>
<dbReference type="SUPFAM" id="SSF47769">
    <property type="entry name" value="SAM/Pointed domain"/>
    <property type="match status" value="1"/>
</dbReference>
<dbReference type="InterPro" id="IPR040459">
    <property type="entry name" value="MJ1316"/>
</dbReference>
<evidence type="ECO:0000256" key="3">
    <source>
        <dbReference type="SAM" id="MobiDB-lite"/>
    </source>
</evidence>
<proteinExistence type="predicted"/>
<feature type="domain" description="SAM" evidence="4">
    <location>
        <begin position="380"/>
        <end position="444"/>
    </location>
</feature>
<feature type="region of interest" description="Disordered" evidence="3">
    <location>
        <begin position="527"/>
        <end position="583"/>
    </location>
</feature>
<dbReference type="InterPro" id="IPR001660">
    <property type="entry name" value="SAM"/>
</dbReference>
<dbReference type="InterPro" id="IPR000408">
    <property type="entry name" value="Reg_chr_condens"/>
</dbReference>
<keyword evidence="1" id="KW-0677">Repeat</keyword>
<dbReference type="Pfam" id="PF00415">
    <property type="entry name" value="RCC1"/>
    <property type="match status" value="1"/>
</dbReference>
<dbReference type="OrthoDB" id="424608at2759"/>
<evidence type="ECO:0000313" key="6">
    <source>
        <dbReference type="Proteomes" id="UP000785679"/>
    </source>
</evidence>
<sequence>MEQQEVDISFPKEIMMRISGYLGNAELSKLYQGNSYLADCVQAHYRLLYQSLTLTVLEKQQEEVKLQKEMSMLSLQSEVSVMGQLKREFSQRLEEEKEDWRSKYAELVTRKAFQIPSNIKINPHESHSLTTLTAQQDNLGLPEGQIVKQILQGGKLNGVLSLQGQLTVTLSPAVIQPSQAEGGDGSTEPISLAAPHQVHCATIGGQDVAYIDNTGMAYSLSAVEVEVPVYEDGVALDIFVKKTVISKPKLIRTQESIKLVSVGQQYAFCVTSDNKVWSWVPTILALLDHTHHMVPEEVKGLPADIKIVDIKSASFQTILLTSDKKLWRIEHPVPASDTVESAMPFTATHMKRLSHIISISACAGHLLALERNDIPSIYDWNSEQVIEWLFASGFPGPAGAIKYRSITGEMIAEADDDYLLNNLGMGLEIEREKLRFQIGKVLDLQIGESKLWGWGNNKFGQLGIVDKTNIPEPKLIPLPQLNSQEALFVSGGKDIDYIVSIECGKRNSSFITYKGYVWLIGNYIPEKTPSEQQPPRKESMDEERKGKKMGKKGRDEDEDEEYHGKGKKAKKGAAQEASKAEESKVQEVTHRWVNFTSVFTTHEAFGKKMLVHQIVFGSKHIFAICTHSPTSQQDSGALVKKNKYVKGESKFPGAQIVIKKFVYLSGKHFHKNYTVCYMDRIRGLVESEVKKFYIGSDIPLHRVWQFKLDGEVVWDRKKKFTSIY</sequence>
<gene>
    <name evidence="5" type="ORF">FGO68_gene14759</name>
</gene>